<sequence length="209" mass="23565">MRKLRGMSGNLNFLPAAVAKTYLHAAKYPNHPLNGVLLASETEDGLLVKDAIPFFHSQLELTPMLEIALCQIDAYCKANDLQIAGYYEVEDTPGNLKKPGFRANCITERISEHYPGTFVMFPDVRALFEPTEFKNMVYVYTCPPGDKWKSAKSYGLLDLDLADFVSGLRVLMQDGVHKTLTDFDDHLDDISLDWKNRNLNERLKATFAA</sequence>
<evidence type="ECO:0008006" key="3">
    <source>
        <dbReference type="Google" id="ProtNLM"/>
    </source>
</evidence>
<dbReference type="EMBL" id="CAJPEX010000627">
    <property type="protein sequence ID" value="CAG0916591.1"/>
    <property type="molecule type" value="Genomic_DNA"/>
</dbReference>
<keyword evidence="2" id="KW-1185">Reference proteome</keyword>
<dbReference type="CDD" id="cd08060">
    <property type="entry name" value="MPN_UPF0172"/>
    <property type="match status" value="1"/>
</dbReference>
<evidence type="ECO:0000313" key="2">
    <source>
        <dbReference type="Proteomes" id="UP000678499"/>
    </source>
</evidence>
<gene>
    <name evidence="1" type="ORF">NMOB1V02_LOCUS4204</name>
</gene>
<dbReference type="EMBL" id="OA882664">
    <property type="protein sequence ID" value="CAD7276439.1"/>
    <property type="molecule type" value="Genomic_DNA"/>
</dbReference>
<protein>
    <recommendedName>
        <fullName evidence="3">MPN domain-containing protein</fullName>
    </recommendedName>
</protein>
<dbReference type="InterPro" id="IPR005366">
    <property type="entry name" value="EMC8/9"/>
</dbReference>
<dbReference type="PANTHER" id="PTHR12941:SF10">
    <property type="entry name" value="ER MEMBRANE PROTEIN COMPLEX SUBUNIT 8_9 HOMOLOG"/>
    <property type="match status" value="1"/>
</dbReference>
<evidence type="ECO:0000313" key="1">
    <source>
        <dbReference type="EMBL" id="CAD7276439.1"/>
    </source>
</evidence>
<dbReference type="OrthoDB" id="2020542at2759"/>
<dbReference type="GO" id="GO:0072546">
    <property type="term" value="C:EMC complex"/>
    <property type="evidence" value="ECO:0007669"/>
    <property type="project" value="InterPro"/>
</dbReference>
<dbReference type="Proteomes" id="UP000678499">
    <property type="component" value="Unassembled WGS sequence"/>
</dbReference>
<accession>A0A7R9GCY7</accession>
<reference evidence="1" key="1">
    <citation type="submission" date="2020-11" db="EMBL/GenBank/DDBJ databases">
        <authorList>
            <person name="Tran Van P."/>
        </authorList>
    </citation>
    <scope>NUCLEOTIDE SEQUENCE</scope>
</reference>
<dbReference type="PANTHER" id="PTHR12941">
    <property type="entry name" value="ER MEMBRANE PROTEIN COMPLEX"/>
    <property type="match status" value="1"/>
</dbReference>
<dbReference type="AlphaFoldDB" id="A0A7R9GCY7"/>
<organism evidence="1">
    <name type="scientific">Notodromas monacha</name>
    <dbReference type="NCBI Taxonomy" id="399045"/>
    <lineage>
        <taxon>Eukaryota</taxon>
        <taxon>Metazoa</taxon>
        <taxon>Ecdysozoa</taxon>
        <taxon>Arthropoda</taxon>
        <taxon>Crustacea</taxon>
        <taxon>Oligostraca</taxon>
        <taxon>Ostracoda</taxon>
        <taxon>Podocopa</taxon>
        <taxon>Podocopida</taxon>
        <taxon>Cypridocopina</taxon>
        <taxon>Cypridoidea</taxon>
        <taxon>Cyprididae</taxon>
        <taxon>Notodromas</taxon>
    </lineage>
</organism>
<name>A0A7R9GCY7_9CRUS</name>
<dbReference type="Pfam" id="PF03665">
    <property type="entry name" value="UPF0172"/>
    <property type="match status" value="1"/>
</dbReference>
<proteinExistence type="predicted"/>